<dbReference type="Proteomes" id="UP001231189">
    <property type="component" value="Unassembled WGS sequence"/>
</dbReference>
<dbReference type="InterPro" id="IPR013103">
    <property type="entry name" value="RVT_2"/>
</dbReference>
<name>A0AAD8RLM1_LOLMU</name>
<reference evidence="3" key="1">
    <citation type="submission" date="2023-07" db="EMBL/GenBank/DDBJ databases">
        <title>A chromosome-level genome assembly of Lolium multiflorum.</title>
        <authorList>
            <person name="Chen Y."/>
            <person name="Copetti D."/>
            <person name="Kolliker R."/>
            <person name="Studer B."/>
        </authorList>
    </citation>
    <scope>NUCLEOTIDE SEQUENCE</scope>
    <source>
        <strain evidence="3">02402/16</strain>
        <tissue evidence="3">Leaf</tissue>
    </source>
</reference>
<sequence length="246" mass="27704">MKSMVRAEGSSSKAEARSEGTENRNNNYRDKARPTEVAQSPRDEMRISVQVEHVEEKENDAEIDNIVVQHSPPVLQQTNSSIAADRPKKHSSIRAFFGIVAMRDLELEQLDVKTAFLHGELEEEIYMDQPEGFVVCRYLLILVKNIGELFSGFSGGRPEEEEKVVVVVVVVEEEVVEVVVVEEEVVVEEVVVEEVVEEEEVVEVEVVEVVVEVVVVEEVVEEEEVVVVTGGGGGHRRRRRRWSSPE</sequence>
<gene>
    <name evidence="3" type="ORF">QYE76_000712</name>
</gene>
<protein>
    <recommendedName>
        <fullName evidence="2">Reverse transcriptase Ty1/copia-type domain-containing protein</fullName>
    </recommendedName>
</protein>
<dbReference type="Pfam" id="PF07727">
    <property type="entry name" value="RVT_2"/>
    <property type="match status" value="1"/>
</dbReference>
<feature type="compositionally biased region" description="Basic and acidic residues" evidence="1">
    <location>
        <begin position="14"/>
        <end position="34"/>
    </location>
</feature>
<organism evidence="3 4">
    <name type="scientific">Lolium multiflorum</name>
    <name type="common">Italian ryegrass</name>
    <name type="synonym">Lolium perenne subsp. multiflorum</name>
    <dbReference type="NCBI Taxonomy" id="4521"/>
    <lineage>
        <taxon>Eukaryota</taxon>
        <taxon>Viridiplantae</taxon>
        <taxon>Streptophyta</taxon>
        <taxon>Embryophyta</taxon>
        <taxon>Tracheophyta</taxon>
        <taxon>Spermatophyta</taxon>
        <taxon>Magnoliopsida</taxon>
        <taxon>Liliopsida</taxon>
        <taxon>Poales</taxon>
        <taxon>Poaceae</taxon>
        <taxon>BOP clade</taxon>
        <taxon>Pooideae</taxon>
        <taxon>Poodae</taxon>
        <taxon>Poeae</taxon>
        <taxon>Poeae Chloroplast Group 2 (Poeae type)</taxon>
        <taxon>Loliodinae</taxon>
        <taxon>Loliinae</taxon>
        <taxon>Lolium</taxon>
    </lineage>
</organism>
<feature type="region of interest" description="Disordered" evidence="1">
    <location>
        <begin position="1"/>
        <end position="44"/>
    </location>
</feature>
<keyword evidence="4" id="KW-1185">Reference proteome</keyword>
<feature type="domain" description="Reverse transcriptase Ty1/copia-type" evidence="2">
    <location>
        <begin position="89"/>
        <end position="134"/>
    </location>
</feature>
<proteinExistence type="predicted"/>
<evidence type="ECO:0000313" key="4">
    <source>
        <dbReference type="Proteomes" id="UP001231189"/>
    </source>
</evidence>
<dbReference type="AlphaFoldDB" id="A0AAD8RLM1"/>
<evidence type="ECO:0000256" key="1">
    <source>
        <dbReference type="SAM" id="MobiDB-lite"/>
    </source>
</evidence>
<evidence type="ECO:0000313" key="3">
    <source>
        <dbReference type="EMBL" id="KAK1626397.1"/>
    </source>
</evidence>
<comment type="caution">
    <text evidence="3">The sequence shown here is derived from an EMBL/GenBank/DDBJ whole genome shotgun (WGS) entry which is preliminary data.</text>
</comment>
<accession>A0AAD8RLM1</accession>
<evidence type="ECO:0000259" key="2">
    <source>
        <dbReference type="Pfam" id="PF07727"/>
    </source>
</evidence>
<dbReference type="EMBL" id="JAUUTY010000005">
    <property type="protein sequence ID" value="KAK1626397.1"/>
    <property type="molecule type" value="Genomic_DNA"/>
</dbReference>